<organism evidence="6 7">
    <name type="scientific">Rhizorhabdus wittichii (strain DSM 6014 / CCUG 31198 / JCM 15750 / NBRC 105917 / EY 4224 / RW1)</name>
    <name type="common">Sphingomonas wittichii</name>
    <dbReference type="NCBI Taxonomy" id="392499"/>
    <lineage>
        <taxon>Bacteria</taxon>
        <taxon>Pseudomonadati</taxon>
        <taxon>Pseudomonadota</taxon>
        <taxon>Alphaproteobacteria</taxon>
        <taxon>Sphingomonadales</taxon>
        <taxon>Sphingomonadaceae</taxon>
        <taxon>Rhizorhabdus</taxon>
    </lineage>
</organism>
<dbReference type="PANTHER" id="PTHR30136:SF39">
    <property type="entry name" value="TRANSCRIPTIONAL REGULATORY PROTEIN"/>
    <property type="match status" value="1"/>
</dbReference>
<dbReference type="GO" id="GO:0045892">
    <property type="term" value="P:negative regulation of DNA-templated transcription"/>
    <property type="evidence" value="ECO:0007669"/>
    <property type="project" value="TreeGrafter"/>
</dbReference>
<dbReference type="GO" id="GO:0003677">
    <property type="term" value="F:DNA binding"/>
    <property type="evidence" value="ECO:0007669"/>
    <property type="project" value="UniProtKB-KW"/>
</dbReference>
<feature type="domain" description="HTH iclR-type" evidence="4">
    <location>
        <begin position="9"/>
        <end position="72"/>
    </location>
</feature>
<keyword evidence="2" id="KW-0238">DNA-binding</keyword>
<dbReference type="EMBL" id="CP000699">
    <property type="protein sequence ID" value="ABQ70468.1"/>
    <property type="molecule type" value="Genomic_DNA"/>
</dbReference>
<dbReference type="Pfam" id="PF09339">
    <property type="entry name" value="HTH_IclR"/>
    <property type="match status" value="1"/>
</dbReference>
<dbReference type="GO" id="GO:0003700">
    <property type="term" value="F:DNA-binding transcription factor activity"/>
    <property type="evidence" value="ECO:0007669"/>
    <property type="project" value="TreeGrafter"/>
</dbReference>
<dbReference type="Gene3D" id="1.10.10.10">
    <property type="entry name" value="Winged helix-like DNA-binding domain superfamily/Winged helix DNA-binding domain"/>
    <property type="match status" value="1"/>
</dbReference>
<evidence type="ECO:0000313" key="6">
    <source>
        <dbReference type="EMBL" id="ABQ70468.1"/>
    </source>
</evidence>
<proteinExistence type="predicted"/>
<dbReference type="PANTHER" id="PTHR30136">
    <property type="entry name" value="HELIX-TURN-HELIX TRANSCRIPTIONAL REGULATOR, ICLR FAMILY"/>
    <property type="match status" value="1"/>
</dbReference>
<evidence type="ECO:0000256" key="2">
    <source>
        <dbReference type="ARBA" id="ARBA00023125"/>
    </source>
</evidence>
<evidence type="ECO:0000256" key="3">
    <source>
        <dbReference type="ARBA" id="ARBA00023163"/>
    </source>
</evidence>
<dbReference type="Gene3D" id="3.30.450.40">
    <property type="match status" value="1"/>
</dbReference>
<protein>
    <submittedName>
        <fullName evidence="6">Transcriptional regulator, IclR family</fullName>
    </submittedName>
</protein>
<dbReference type="Pfam" id="PF01614">
    <property type="entry name" value="IclR_C"/>
    <property type="match status" value="1"/>
</dbReference>
<evidence type="ECO:0000313" key="7">
    <source>
        <dbReference type="Proteomes" id="UP000001989"/>
    </source>
</evidence>
<sequence length="273" mass="28922">MATKSSGAGQGIERVAAILRAVATHNSTGARLVDVETATGLSKSTVHRLLSSLAAQGLVEQGDEGSAFFLSFDLLQLGAAAANRYGVVDVARPHLERLAERVGDTVILSIAAGTDCVVIDRAEGDFPVQINTPWLGERRPLGIGAGSLAILAAMPDEAIDETLRANREGYARFPNVDQATVRGLIPAARDNGYVFNDGVFIPGMCTLGCAAVASNGKPLAALSITAIRERMEEPRRAQLIRWLQEEAASLAEHLQPLYAAKLRRSSKVAGVRL</sequence>
<name>A0A9J9HEZ8_RHIWR</name>
<dbReference type="InterPro" id="IPR029016">
    <property type="entry name" value="GAF-like_dom_sf"/>
</dbReference>
<dbReference type="AlphaFoldDB" id="A0A9J9HEZ8"/>
<dbReference type="SUPFAM" id="SSF55781">
    <property type="entry name" value="GAF domain-like"/>
    <property type="match status" value="1"/>
</dbReference>
<dbReference type="Proteomes" id="UP000001989">
    <property type="component" value="Chromosome"/>
</dbReference>
<dbReference type="SMART" id="SM00346">
    <property type="entry name" value="HTH_ICLR"/>
    <property type="match status" value="1"/>
</dbReference>
<keyword evidence="1" id="KW-0805">Transcription regulation</keyword>
<dbReference type="InterPro" id="IPR014757">
    <property type="entry name" value="Tscrpt_reg_IclR_C"/>
</dbReference>
<feature type="domain" description="IclR-ED" evidence="5">
    <location>
        <begin position="73"/>
        <end position="256"/>
    </location>
</feature>
<dbReference type="InterPro" id="IPR005471">
    <property type="entry name" value="Tscrpt_reg_IclR_N"/>
</dbReference>
<evidence type="ECO:0000259" key="5">
    <source>
        <dbReference type="PROSITE" id="PS51078"/>
    </source>
</evidence>
<dbReference type="InterPro" id="IPR036390">
    <property type="entry name" value="WH_DNA-bd_sf"/>
</dbReference>
<dbReference type="PROSITE" id="PS51078">
    <property type="entry name" value="ICLR_ED"/>
    <property type="match status" value="1"/>
</dbReference>
<gene>
    <name evidence="6" type="ordered locus">Swit_4127</name>
</gene>
<reference evidence="6 7" key="1">
    <citation type="journal article" date="2010" name="J. Bacteriol.">
        <title>Genome sequence of the dioxin-mineralizing bacterium Sphingomonas wittichii RW1.</title>
        <authorList>
            <person name="Miller T.R."/>
            <person name="Delcher A.L."/>
            <person name="Salzberg S.L."/>
            <person name="Saunders E."/>
            <person name="Detter J.C."/>
            <person name="Halden R.U."/>
        </authorList>
    </citation>
    <scope>NUCLEOTIDE SEQUENCE [LARGE SCALE GENOMIC DNA]</scope>
    <source>
        <strain evidence="7">DSM 6014 / CCUG 31198 / JCM 15750 / NBRC 105917 / EY 4224 / RW1</strain>
    </source>
</reference>
<keyword evidence="3" id="KW-0804">Transcription</keyword>
<evidence type="ECO:0000259" key="4">
    <source>
        <dbReference type="PROSITE" id="PS51077"/>
    </source>
</evidence>
<dbReference type="InterPro" id="IPR050707">
    <property type="entry name" value="HTH_MetabolicPath_Reg"/>
</dbReference>
<keyword evidence="7" id="KW-1185">Reference proteome</keyword>
<dbReference type="SUPFAM" id="SSF46785">
    <property type="entry name" value="Winged helix' DNA-binding domain"/>
    <property type="match status" value="1"/>
</dbReference>
<dbReference type="InterPro" id="IPR036388">
    <property type="entry name" value="WH-like_DNA-bd_sf"/>
</dbReference>
<dbReference type="KEGG" id="swi:Swit_4127"/>
<accession>A0A9J9HEZ8</accession>
<evidence type="ECO:0000256" key="1">
    <source>
        <dbReference type="ARBA" id="ARBA00023015"/>
    </source>
</evidence>
<dbReference type="PROSITE" id="PS51077">
    <property type="entry name" value="HTH_ICLR"/>
    <property type="match status" value="1"/>
</dbReference>